<evidence type="ECO:0000313" key="11">
    <source>
        <dbReference type="Proteomes" id="UP000577956"/>
    </source>
</evidence>
<keyword evidence="12" id="KW-1185">Reference proteome</keyword>
<evidence type="ECO:0000313" key="9">
    <source>
        <dbReference type="EMBL" id="GIG33238.1"/>
    </source>
</evidence>
<dbReference type="RefSeq" id="WP_140460759.1">
    <property type="nucleotide sequence ID" value="NZ_BAABFI010000005.1"/>
</dbReference>
<evidence type="ECO:0000256" key="1">
    <source>
        <dbReference type="ARBA" id="ARBA00022692"/>
    </source>
</evidence>
<dbReference type="InterPro" id="IPR004089">
    <property type="entry name" value="MCPsignal_dom"/>
</dbReference>
<evidence type="ECO:0000259" key="8">
    <source>
        <dbReference type="PROSITE" id="PS50885"/>
    </source>
</evidence>
<keyword evidence="3 5" id="KW-0807">Transducer</keyword>
<dbReference type="PANTHER" id="PTHR32089">
    <property type="entry name" value="METHYL-ACCEPTING CHEMOTAXIS PROTEIN MCPB"/>
    <property type="match status" value="1"/>
</dbReference>
<keyword evidence="6" id="KW-0472">Membrane</keyword>
<comment type="similarity">
    <text evidence="4">Belongs to the methyl-accepting chemotaxis (MCP) protein family.</text>
</comment>
<name>A0A7Y9FE31_9CELL</name>
<organism evidence="10 11">
    <name type="scientific">Cellulomonas oligotrophica</name>
    <dbReference type="NCBI Taxonomy" id="931536"/>
    <lineage>
        <taxon>Bacteria</taxon>
        <taxon>Bacillati</taxon>
        <taxon>Actinomycetota</taxon>
        <taxon>Actinomycetes</taxon>
        <taxon>Micrococcales</taxon>
        <taxon>Cellulomonadaceae</taxon>
        <taxon>Cellulomonas</taxon>
    </lineage>
</organism>
<dbReference type="SMART" id="SM00283">
    <property type="entry name" value="MA"/>
    <property type="match status" value="1"/>
</dbReference>
<dbReference type="InterPro" id="IPR004090">
    <property type="entry name" value="Chemotax_Me-accpt_rcpt"/>
</dbReference>
<dbReference type="SUPFAM" id="SSF58104">
    <property type="entry name" value="Methyl-accepting chemotaxis protein (MCP) signaling domain"/>
    <property type="match status" value="1"/>
</dbReference>
<evidence type="ECO:0000256" key="2">
    <source>
        <dbReference type="ARBA" id="ARBA00022989"/>
    </source>
</evidence>
<reference evidence="10 11" key="1">
    <citation type="submission" date="2020-07" db="EMBL/GenBank/DDBJ databases">
        <title>Sequencing the genomes of 1000 actinobacteria strains.</title>
        <authorList>
            <person name="Klenk H.-P."/>
        </authorList>
    </citation>
    <scope>NUCLEOTIDE SEQUENCE [LARGE SCALE GENOMIC DNA]</scope>
    <source>
        <strain evidence="10 11">DSM 24482</strain>
    </source>
</reference>
<evidence type="ECO:0000256" key="5">
    <source>
        <dbReference type="PROSITE-ProRule" id="PRU00284"/>
    </source>
</evidence>
<feature type="transmembrane region" description="Helical" evidence="6">
    <location>
        <begin position="191"/>
        <end position="212"/>
    </location>
</feature>
<gene>
    <name evidence="10" type="ORF">BKA21_000876</name>
    <name evidence="9" type="ORF">Col01nite_23970</name>
</gene>
<dbReference type="Proteomes" id="UP000618382">
    <property type="component" value="Unassembled WGS sequence"/>
</dbReference>
<dbReference type="PANTHER" id="PTHR32089:SF112">
    <property type="entry name" value="LYSOZYME-LIKE PROTEIN-RELATED"/>
    <property type="match status" value="1"/>
</dbReference>
<reference evidence="9 12" key="2">
    <citation type="submission" date="2021-01" db="EMBL/GenBank/DDBJ databases">
        <title>Whole genome shotgun sequence of Cellulomonas oligotrophica NBRC 109435.</title>
        <authorList>
            <person name="Komaki H."/>
            <person name="Tamura T."/>
        </authorList>
    </citation>
    <scope>NUCLEOTIDE SEQUENCE [LARGE SCALE GENOMIC DNA]</scope>
    <source>
        <strain evidence="9 12">NBRC 109435</strain>
    </source>
</reference>
<dbReference type="Pfam" id="PF00672">
    <property type="entry name" value="HAMP"/>
    <property type="match status" value="1"/>
</dbReference>
<evidence type="ECO:0000313" key="10">
    <source>
        <dbReference type="EMBL" id="NYD85327.1"/>
    </source>
</evidence>
<dbReference type="EMBL" id="BONN01000006">
    <property type="protein sequence ID" value="GIG33238.1"/>
    <property type="molecule type" value="Genomic_DNA"/>
</dbReference>
<dbReference type="SMART" id="SM00304">
    <property type="entry name" value="HAMP"/>
    <property type="match status" value="2"/>
</dbReference>
<dbReference type="CDD" id="cd06225">
    <property type="entry name" value="HAMP"/>
    <property type="match status" value="1"/>
</dbReference>
<feature type="domain" description="Methyl-accepting transducer" evidence="7">
    <location>
        <begin position="277"/>
        <end position="483"/>
    </location>
</feature>
<dbReference type="Gene3D" id="1.10.287.950">
    <property type="entry name" value="Methyl-accepting chemotaxis protein"/>
    <property type="match status" value="1"/>
</dbReference>
<keyword evidence="1 6" id="KW-0812">Transmembrane</keyword>
<dbReference type="GO" id="GO:0006935">
    <property type="term" value="P:chemotaxis"/>
    <property type="evidence" value="ECO:0007669"/>
    <property type="project" value="InterPro"/>
</dbReference>
<dbReference type="PROSITE" id="PS50111">
    <property type="entry name" value="CHEMOTAXIS_TRANSDUC_2"/>
    <property type="match status" value="1"/>
</dbReference>
<dbReference type="AlphaFoldDB" id="A0A7Y9FE31"/>
<protein>
    <submittedName>
        <fullName evidence="10">Methyl-accepting chemotaxis protein</fullName>
    </submittedName>
</protein>
<dbReference type="EMBL" id="JACCBK010000001">
    <property type="protein sequence ID" value="NYD85327.1"/>
    <property type="molecule type" value="Genomic_DNA"/>
</dbReference>
<dbReference type="InterPro" id="IPR003660">
    <property type="entry name" value="HAMP_dom"/>
</dbReference>
<feature type="domain" description="HAMP" evidence="8">
    <location>
        <begin position="213"/>
        <end position="265"/>
    </location>
</feature>
<proteinExistence type="inferred from homology"/>
<evidence type="ECO:0000313" key="12">
    <source>
        <dbReference type="Proteomes" id="UP000618382"/>
    </source>
</evidence>
<dbReference type="GO" id="GO:0016020">
    <property type="term" value="C:membrane"/>
    <property type="evidence" value="ECO:0007669"/>
    <property type="project" value="InterPro"/>
</dbReference>
<dbReference type="GO" id="GO:0004888">
    <property type="term" value="F:transmembrane signaling receptor activity"/>
    <property type="evidence" value="ECO:0007669"/>
    <property type="project" value="InterPro"/>
</dbReference>
<dbReference type="InterPro" id="IPR024478">
    <property type="entry name" value="HlyB_4HB_MCP"/>
</dbReference>
<dbReference type="Proteomes" id="UP000577956">
    <property type="component" value="Unassembled WGS sequence"/>
</dbReference>
<comment type="caution">
    <text evidence="10">The sequence shown here is derived from an EMBL/GenBank/DDBJ whole genome shotgun (WGS) entry which is preliminary data.</text>
</comment>
<accession>A0A7Y9FE31</accession>
<dbReference type="PRINTS" id="PR00260">
    <property type="entry name" value="CHEMTRNSDUCR"/>
</dbReference>
<dbReference type="Pfam" id="PF12729">
    <property type="entry name" value="4HB_MCP_1"/>
    <property type="match status" value="1"/>
</dbReference>
<evidence type="ECO:0000256" key="3">
    <source>
        <dbReference type="ARBA" id="ARBA00023224"/>
    </source>
</evidence>
<sequence length="483" mass="49105">MTMSPRRSVHARLLLAFATLSLLTAVVGTVGVVGLRSAVAQTTTVQEGSSVPLASLLTIERTYWEYQTWSARTRLVGITPDQAAVTQSEADAALARIGEGIAAAHEMPLTDEAQSSLTLVEDNLAGMLAMLDDIGAATASGDVAAADAAIAGYNELSTGVSDALAAAVASQQARGAQAVADARAEGARVTLVVALVTALGLVAAAVVATRVASGVRRPLARVTTVLDAVADGDLSGRVDVRGHDEAAGMAHSLNRSLDAMSDLVRATQRSSAELAAASAELDATTGEIVAALNATTERASGVAAAAETASLNVTTVATGTQEMTGAIGEISQNAQEAARVAQQATDVAAETNSKVEQLGVSSREIGEVVRAITAIAEQTNLLALNATIEAARAGEAGKGFAVVAGEVKELAHETAQATEDIAARVQAIQGDSQEAASALARIGEIVAEINDYQARIASAVEEQTATTSEMSASLKDAVQLFRV</sequence>
<dbReference type="GO" id="GO:0007165">
    <property type="term" value="P:signal transduction"/>
    <property type="evidence" value="ECO:0007669"/>
    <property type="project" value="UniProtKB-KW"/>
</dbReference>
<evidence type="ECO:0000256" key="4">
    <source>
        <dbReference type="ARBA" id="ARBA00029447"/>
    </source>
</evidence>
<evidence type="ECO:0000256" key="6">
    <source>
        <dbReference type="SAM" id="Phobius"/>
    </source>
</evidence>
<evidence type="ECO:0000259" key="7">
    <source>
        <dbReference type="PROSITE" id="PS50111"/>
    </source>
</evidence>
<dbReference type="Pfam" id="PF00015">
    <property type="entry name" value="MCPsignal"/>
    <property type="match status" value="1"/>
</dbReference>
<dbReference type="PROSITE" id="PS50885">
    <property type="entry name" value="HAMP"/>
    <property type="match status" value="1"/>
</dbReference>
<keyword evidence="2 6" id="KW-1133">Transmembrane helix</keyword>